<organism evidence="2 3">
    <name type="scientific">Haloferula rosea</name>
    <dbReference type="NCBI Taxonomy" id="490093"/>
    <lineage>
        <taxon>Bacteria</taxon>
        <taxon>Pseudomonadati</taxon>
        <taxon>Verrucomicrobiota</taxon>
        <taxon>Verrucomicrobiia</taxon>
        <taxon>Verrucomicrobiales</taxon>
        <taxon>Verrucomicrobiaceae</taxon>
        <taxon>Haloferula</taxon>
    </lineage>
</organism>
<evidence type="ECO:0000256" key="1">
    <source>
        <dbReference type="ARBA" id="ARBA00022729"/>
    </source>
</evidence>
<name>A0A934R9F0_9BACT</name>
<evidence type="ECO:0000313" key="2">
    <source>
        <dbReference type="EMBL" id="MBK1826792.1"/>
    </source>
</evidence>
<gene>
    <name evidence="2" type="ORF">JIN81_07165</name>
</gene>
<accession>A0A934R9F0</accession>
<dbReference type="EMBL" id="JAENII010000004">
    <property type="protein sequence ID" value="MBK1826792.1"/>
    <property type="molecule type" value="Genomic_DNA"/>
</dbReference>
<sequence length="860" mass="89373">MRSSPLLIALFAPLTAFSQTFNLVWSLDIPVANTLGTDLADIDGDGDLDAYLGSGVGNSVLVVNDGNGQFELLAGQPTLPSEGSCAFGDIDGDGDQDLIAGSFFGPCKVFLNDGSGGFTDSGQAVGTNSVREDLLLLDLDNDSDLDLVIPTNTSTDPNEIWLNDGNGTFSDSGQNLGEFFTISAAAGDLDGDGDPDLIMGNNGTNTVWFNDGSANFTQGASLPLFGTTLELKLADLDGDNDLDVFVVNGSISGQLNHVHLNNGSGVFTNLAQPNFVSDFGTALHLDDFDGDGDVDAYVARNRALTNQLWVNNGSGVFSLDDNDLGPGGAFDLGIGDLDGDLDEDILIVCDGAAPRVLLREPIGSGGPLVLSPTAVAGSQAASATEIDYDLDGDLDVALGNIGGTLTFLENDGSGSFSDPGTVLNCNPGNTPIRILSADLDGQNGPDLVVFCSQYSGQADGQDEIFFNDGSGNFTAAAEFLDSELNGSIAIGDVDGDGDPDIITINQTSFSSVGQNSLFINNGSGSFARSDAFGQGNQRAVALLDVDDDSDLDVFIGGVDSSTPADDTDDSLWLNNGSGVFTDSGLTLGGGSPTKAIAADLNGDGNDDLFVIDRIGGNRLWLSNGAGNLSSTGVNIGSGFATDAEPLDYDGDGDLDLWFGAGGFSPSPDSVRINDGSGSFSFSSDTFPAISTSEVIARDFTGDGTIDVFVASSRGRHQLYSADTSPVSIWANGFGLTGADAFFSADPDDDLIPNFLEMAYNMNPSVADATRLSPTGVSGLPRLEYKVNTGLFEITTIRRKNAAFLNYLPKRSPDLASFSTPPSVTENVSNIDADYERVIFSFPAPPGASSYFGRLEIEYDP</sequence>
<dbReference type="Pfam" id="PF01839">
    <property type="entry name" value="FG-GAP"/>
    <property type="match status" value="1"/>
</dbReference>
<evidence type="ECO:0000313" key="3">
    <source>
        <dbReference type="Proteomes" id="UP000658278"/>
    </source>
</evidence>
<proteinExistence type="predicted"/>
<dbReference type="PANTHER" id="PTHR46580:SF4">
    <property type="entry name" value="ATP_GTP-BINDING PROTEIN"/>
    <property type="match status" value="1"/>
</dbReference>
<dbReference type="Proteomes" id="UP000658278">
    <property type="component" value="Unassembled WGS sequence"/>
</dbReference>
<dbReference type="InterPro" id="IPR013517">
    <property type="entry name" value="FG-GAP"/>
</dbReference>
<dbReference type="Gene3D" id="2.130.10.130">
    <property type="entry name" value="Integrin alpha, N-terminal"/>
    <property type="match status" value="2"/>
</dbReference>
<dbReference type="AlphaFoldDB" id="A0A934R9F0"/>
<protein>
    <submittedName>
        <fullName evidence="2">VCBS repeat-containing protein</fullName>
    </submittedName>
</protein>
<dbReference type="SUPFAM" id="SSF69318">
    <property type="entry name" value="Integrin alpha N-terminal domain"/>
    <property type="match status" value="3"/>
</dbReference>
<keyword evidence="1" id="KW-0732">Signal</keyword>
<keyword evidence="3" id="KW-1185">Reference proteome</keyword>
<reference evidence="2" key="1">
    <citation type="submission" date="2021-01" db="EMBL/GenBank/DDBJ databases">
        <title>Modified the classification status of verrucomicrobia.</title>
        <authorList>
            <person name="Feng X."/>
        </authorList>
    </citation>
    <scope>NUCLEOTIDE SEQUENCE</scope>
    <source>
        <strain evidence="2">KCTC 22201</strain>
    </source>
</reference>
<dbReference type="InterPro" id="IPR028994">
    <property type="entry name" value="Integrin_alpha_N"/>
</dbReference>
<dbReference type="Pfam" id="PF13517">
    <property type="entry name" value="FG-GAP_3"/>
    <property type="match status" value="4"/>
</dbReference>
<comment type="caution">
    <text evidence="2">The sequence shown here is derived from an EMBL/GenBank/DDBJ whole genome shotgun (WGS) entry which is preliminary data.</text>
</comment>
<dbReference type="PANTHER" id="PTHR46580">
    <property type="entry name" value="SENSOR KINASE-RELATED"/>
    <property type="match status" value="1"/>
</dbReference>
<dbReference type="RefSeq" id="WP_200278070.1">
    <property type="nucleotide sequence ID" value="NZ_JAENII010000004.1"/>
</dbReference>